<sequence>HLETFIIKNVPQQDFVPQQANANSAQELHFIFRCVRARAFHPALNICKAPPSVALSLLDNLTSSNHQLLSHWRENTDGSSYHIGGFARAVDGFTDVQFC</sequence>
<reference evidence="1" key="1">
    <citation type="submission" date="2021-02" db="EMBL/GenBank/DDBJ databases">
        <title>Comparative genomics reveals that relaxation of natural selection precedes convergent phenotypic evolution of cavefish.</title>
        <authorList>
            <person name="Peng Z."/>
        </authorList>
    </citation>
    <scope>NUCLEOTIDE SEQUENCE</scope>
    <source>
        <tissue evidence="1">Muscle</tissue>
    </source>
</reference>
<proteinExistence type="predicted"/>
<dbReference type="Proteomes" id="UP001059041">
    <property type="component" value="Linkage Group LG17"/>
</dbReference>
<name>A0A9W7TK45_TRIRA</name>
<dbReference type="EMBL" id="JAFHDT010000017">
    <property type="protein sequence ID" value="KAI7797527.1"/>
    <property type="molecule type" value="Genomic_DNA"/>
</dbReference>
<protein>
    <submittedName>
        <fullName evidence="1">Uncharacterized protein</fullName>
    </submittedName>
</protein>
<keyword evidence="2" id="KW-1185">Reference proteome</keyword>
<evidence type="ECO:0000313" key="2">
    <source>
        <dbReference type="Proteomes" id="UP001059041"/>
    </source>
</evidence>
<comment type="caution">
    <text evidence="1">The sequence shown here is derived from an EMBL/GenBank/DDBJ whole genome shotgun (WGS) entry which is preliminary data.</text>
</comment>
<evidence type="ECO:0000313" key="1">
    <source>
        <dbReference type="EMBL" id="KAI7797527.1"/>
    </source>
</evidence>
<dbReference type="AlphaFoldDB" id="A0A9W7TK45"/>
<accession>A0A9W7TK45</accession>
<organism evidence="1 2">
    <name type="scientific">Triplophysa rosa</name>
    <name type="common">Cave loach</name>
    <dbReference type="NCBI Taxonomy" id="992332"/>
    <lineage>
        <taxon>Eukaryota</taxon>
        <taxon>Metazoa</taxon>
        <taxon>Chordata</taxon>
        <taxon>Craniata</taxon>
        <taxon>Vertebrata</taxon>
        <taxon>Euteleostomi</taxon>
        <taxon>Actinopterygii</taxon>
        <taxon>Neopterygii</taxon>
        <taxon>Teleostei</taxon>
        <taxon>Ostariophysi</taxon>
        <taxon>Cypriniformes</taxon>
        <taxon>Nemacheilidae</taxon>
        <taxon>Triplophysa</taxon>
    </lineage>
</organism>
<gene>
    <name evidence="1" type="ORF">IRJ41_016618</name>
</gene>
<feature type="non-terminal residue" evidence="1">
    <location>
        <position position="99"/>
    </location>
</feature>